<reference evidence="3" key="1">
    <citation type="submission" date="2017-02" db="EMBL/GenBank/DDBJ databases">
        <authorList>
            <person name="Varghese N."/>
            <person name="Submissions S."/>
        </authorList>
    </citation>
    <scope>NUCLEOTIDE SEQUENCE [LARGE SCALE GENOMIC DNA]</scope>
    <source>
        <strain evidence="3">SM117</strain>
    </source>
</reference>
<feature type="region of interest" description="Disordered" evidence="1">
    <location>
        <begin position="69"/>
        <end position="95"/>
    </location>
</feature>
<organism evidence="2 3">
    <name type="scientific">Novosphingobium mathurense</name>
    <dbReference type="NCBI Taxonomy" id="428990"/>
    <lineage>
        <taxon>Bacteria</taxon>
        <taxon>Pseudomonadati</taxon>
        <taxon>Pseudomonadota</taxon>
        <taxon>Alphaproteobacteria</taxon>
        <taxon>Sphingomonadales</taxon>
        <taxon>Sphingomonadaceae</taxon>
        <taxon>Novosphingobium</taxon>
    </lineage>
</organism>
<protein>
    <submittedName>
        <fullName evidence="2">Uncharacterized protein</fullName>
    </submittedName>
</protein>
<dbReference type="STRING" id="428990.SAMN06295987_1285"/>
<evidence type="ECO:0000313" key="2">
    <source>
        <dbReference type="EMBL" id="SLK13432.1"/>
    </source>
</evidence>
<dbReference type="AlphaFoldDB" id="A0A1U6IZM3"/>
<name>A0A1U6IZM3_9SPHN</name>
<gene>
    <name evidence="2" type="ORF">SAMN06295987_1285</name>
</gene>
<dbReference type="Proteomes" id="UP000190989">
    <property type="component" value="Unassembled WGS sequence"/>
</dbReference>
<proteinExistence type="predicted"/>
<accession>A0A1U6IZM3</accession>
<evidence type="ECO:0000256" key="1">
    <source>
        <dbReference type="SAM" id="MobiDB-lite"/>
    </source>
</evidence>
<keyword evidence="3" id="KW-1185">Reference proteome</keyword>
<dbReference type="EMBL" id="FVZE01000028">
    <property type="protein sequence ID" value="SLK13432.1"/>
    <property type="molecule type" value="Genomic_DNA"/>
</dbReference>
<evidence type="ECO:0000313" key="3">
    <source>
        <dbReference type="Proteomes" id="UP000190989"/>
    </source>
</evidence>
<sequence length="136" mass="15228">MHAGVLKVFDALSDVAHFGDAAHRTILISYGRWLVGRTRVWTTTQTDDTSHQLYRNYDYNSRWMIVKREGARRRPANQIERKPRHAPNRQADASKSTIRPLIEAAVVHGGDSRGGKHRRFELRGGGGGWGIGGIGL</sequence>